<gene>
    <name evidence="1" type="ORF">S12H4_32738</name>
</gene>
<protein>
    <submittedName>
        <fullName evidence="1">Uncharacterized protein</fullName>
    </submittedName>
</protein>
<name>X1TN24_9ZZZZ</name>
<proteinExistence type="predicted"/>
<sequence>MYCEICKSPLEQIDGNWYICWDCQMIFELKPCDLPKPEDMTTIKNEMPYLMEFEKGGHVIYGEPRSE</sequence>
<evidence type="ECO:0000313" key="1">
    <source>
        <dbReference type="EMBL" id="GAI92771.1"/>
    </source>
</evidence>
<organism evidence="1">
    <name type="scientific">marine sediment metagenome</name>
    <dbReference type="NCBI Taxonomy" id="412755"/>
    <lineage>
        <taxon>unclassified sequences</taxon>
        <taxon>metagenomes</taxon>
        <taxon>ecological metagenomes</taxon>
    </lineage>
</organism>
<accession>X1TN24</accession>
<comment type="caution">
    <text evidence="1">The sequence shown here is derived from an EMBL/GenBank/DDBJ whole genome shotgun (WGS) entry which is preliminary data.</text>
</comment>
<reference evidence="1" key="1">
    <citation type="journal article" date="2014" name="Front. Microbiol.">
        <title>High frequency of phylogenetically diverse reductive dehalogenase-homologous genes in deep subseafloor sedimentary metagenomes.</title>
        <authorList>
            <person name="Kawai M."/>
            <person name="Futagami T."/>
            <person name="Toyoda A."/>
            <person name="Takaki Y."/>
            <person name="Nishi S."/>
            <person name="Hori S."/>
            <person name="Arai W."/>
            <person name="Tsubouchi T."/>
            <person name="Morono Y."/>
            <person name="Uchiyama I."/>
            <person name="Ito T."/>
            <person name="Fujiyama A."/>
            <person name="Inagaki F."/>
            <person name="Takami H."/>
        </authorList>
    </citation>
    <scope>NUCLEOTIDE SEQUENCE</scope>
    <source>
        <strain evidence="1">Expedition CK06-06</strain>
    </source>
</reference>
<dbReference type="EMBL" id="BARW01019216">
    <property type="protein sequence ID" value="GAI92771.1"/>
    <property type="molecule type" value="Genomic_DNA"/>
</dbReference>
<dbReference type="AlphaFoldDB" id="X1TN24"/>